<dbReference type="RefSeq" id="WP_094806382.1">
    <property type="nucleotide sequence ID" value="NZ_NEVT01000003.1"/>
</dbReference>
<evidence type="ECO:0000313" key="2">
    <source>
        <dbReference type="Proteomes" id="UP000215633"/>
    </source>
</evidence>
<comment type="caution">
    <text evidence="1">The sequence shown here is derived from an EMBL/GenBank/DDBJ whole genome shotgun (WGS) entry which is preliminary data.</text>
</comment>
<dbReference type="EMBL" id="NEVT01000003">
    <property type="protein sequence ID" value="OZI79927.1"/>
    <property type="molecule type" value="Genomic_DNA"/>
</dbReference>
<organism evidence="1 2">
    <name type="scientific">Bordetella genomosp. 2</name>
    <dbReference type="NCBI Taxonomy" id="1983456"/>
    <lineage>
        <taxon>Bacteria</taxon>
        <taxon>Pseudomonadati</taxon>
        <taxon>Pseudomonadota</taxon>
        <taxon>Betaproteobacteria</taxon>
        <taxon>Burkholderiales</taxon>
        <taxon>Alcaligenaceae</taxon>
        <taxon>Bordetella</taxon>
    </lineage>
</organism>
<protein>
    <submittedName>
        <fullName evidence="1">Uncharacterized protein</fullName>
    </submittedName>
</protein>
<sequence>MRYAYYDPTGGAVIGWIDTERYHYDTLPDAETLLEVPDDFSGSIEDGWEVVGGALQPVSESA</sequence>
<gene>
    <name evidence="1" type="ORF">CAL24_08435</name>
</gene>
<evidence type="ECO:0000313" key="1">
    <source>
        <dbReference type="EMBL" id="OZI79927.1"/>
    </source>
</evidence>
<dbReference type="AlphaFoldDB" id="A0A261W1N7"/>
<proteinExistence type="predicted"/>
<reference evidence="2" key="1">
    <citation type="submission" date="2017-05" db="EMBL/GenBank/DDBJ databases">
        <title>Complete and WGS of Bordetella genogroups.</title>
        <authorList>
            <person name="Spilker T."/>
            <person name="Lipuma J."/>
        </authorList>
    </citation>
    <scope>NUCLEOTIDE SEQUENCE [LARGE SCALE GENOMIC DNA]</scope>
    <source>
        <strain evidence="2">AU8256</strain>
    </source>
</reference>
<dbReference type="Proteomes" id="UP000215633">
    <property type="component" value="Unassembled WGS sequence"/>
</dbReference>
<accession>A0A261W1N7</accession>
<keyword evidence="2" id="KW-1185">Reference proteome</keyword>
<name>A0A261W1N7_9BORD</name>